<organism evidence="3 4">
    <name type="scientific">Pholiota conissans</name>
    <dbReference type="NCBI Taxonomy" id="109636"/>
    <lineage>
        <taxon>Eukaryota</taxon>
        <taxon>Fungi</taxon>
        <taxon>Dikarya</taxon>
        <taxon>Basidiomycota</taxon>
        <taxon>Agaricomycotina</taxon>
        <taxon>Agaricomycetes</taxon>
        <taxon>Agaricomycetidae</taxon>
        <taxon>Agaricales</taxon>
        <taxon>Agaricineae</taxon>
        <taxon>Strophariaceae</taxon>
        <taxon>Pholiota</taxon>
    </lineage>
</organism>
<keyword evidence="1" id="KW-0812">Transmembrane</keyword>
<dbReference type="AlphaFoldDB" id="A0A9P5ZC55"/>
<gene>
    <name evidence="3" type="ORF">BDN70DRAFT_990563</name>
</gene>
<feature type="transmembrane region" description="Helical" evidence="1">
    <location>
        <begin position="162"/>
        <end position="190"/>
    </location>
</feature>
<feature type="transmembrane region" description="Helical" evidence="1">
    <location>
        <begin position="211"/>
        <end position="232"/>
    </location>
</feature>
<keyword evidence="1" id="KW-0472">Membrane</keyword>
<feature type="transmembrane region" description="Helical" evidence="1">
    <location>
        <begin position="15"/>
        <end position="39"/>
    </location>
</feature>
<dbReference type="InterPro" id="IPR045339">
    <property type="entry name" value="DUF6534"/>
</dbReference>
<feature type="transmembrane region" description="Helical" evidence="1">
    <location>
        <begin position="92"/>
        <end position="110"/>
    </location>
</feature>
<dbReference type="Pfam" id="PF20152">
    <property type="entry name" value="DUF6534"/>
    <property type="match status" value="1"/>
</dbReference>
<reference evidence="3" key="1">
    <citation type="submission" date="2020-11" db="EMBL/GenBank/DDBJ databases">
        <authorList>
            <consortium name="DOE Joint Genome Institute"/>
            <person name="Ahrendt S."/>
            <person name="Riley R."/>
            <person name="Andreopoulos W."/>
            <person name="Labutti K."/>
            <person name="Pangilinan J."/>
            <person name="Ruiz-Duenas F.J."/>
            <person name="Barrasa J.M."/>
            <person name="Sanchez-Garcia M."/>
            <person name="Camarero S."/>
            <person name="Miyauchi S."/>
            <person name="Serrano A."/>
            <person name="Linde D."/>
            <person name="Babiker R."/>
            <person name="Drula E."/>
            <person name="Ayuso-Fernandez I."/>
            <person name="Pacheco R."/>
            <person name="Padilla G."/>
            <person name="Ferreira P."/>
            <person name="Barriuso J."/>
            <person name="Kellner H."/>
            <person name="Castanera R."/>
            <person name="Alfaro M."/>
            <person name="Ramirez L."/>
            <person name="Pisabarro A.G."/>
            <person name="Kuo A."/>
            <person name="Tritt A."/>
            <person name="Lipzen A."/>
            <person name="He G."/>
            <person name="Yan M."/>
            <person name="Ng V."/>
            <person name="Cullen D."/>
            <person name="Martin F."/>
            <person name="Rosso M.-N."/>
            <person name="Henrissat B."/>
            <person name="Hibbett D."/>
            <person name="Martinez A.T."/>
            <person name="Grigoriev I.V."/>
        </authorList>
    </citation>
    <scope>NUCLEOTIDE SEQUENCE</scope>
    <source>
        <strain evidence="3">CIRM-BRFM 674</strain>
    </source>
</reference>
<protein>
    <recommendedName>
        <fullName evidence="2">DUF6534 domain-containing protein</fullName>
    </recommendedName>
</protein>
<evidence type="ECO:0000259" key="2">
    <source>
        <dbReference type="Pfam" id="PF20152"/>
    </source>
</evidence>
<dbReference type="PANTHER" id="PTHR40465:SF1">
    <property type="entry name" value="DUF6534 DOMAIN-CONTAINING PROTEIN"/>
    <property type="match status" value="1"/>
</dbReference>
<accession>A0A9P5ZC55</accession>
<keyword evidence="1" id="KW-1133">Transmembrane helix</keyword>
<dbReference type="EMBL" id="MU155156">
    <property type="protein sequence ID" value="KAF9483241.1"/>
    <property type="molecule type" value="Genomic_DNA"/>
</dbReference>
<feature type="transmembrane region" description="Helical" evidence="1">
    <location>
        <begin position="51"/>
        <end position="72"/>
    </location>
</feature>
<feature type="transmembrane region" description="Helical" evidence="1">
    <location>
        <begin position="122"/>
        <end position="142"/>
    </location>
</feature>
<feature type="domain" description="DUF6534" evidence="2">
    <location>
        <begin position="176"/>
        <end position="264"/>
    </location>
</feature>
<evidence type="ECO:0000256" key="1">
    <source>
        <dbReference type="SAM" id="Phobius"/>
    </source>
</evidence>
<evidence type="ECO:0000313" key="3">
    <source>
        <dbReference type="EMBL" id="KAF9483241.1"/>
    </source>
</evidence>
<comment type="caution">
    <text evidence="3">The sequence shown here is derived from an EMBL/GenBank/DDBJ whole genome shotgun (WGS) entry which is preliminary data.</text>
</comment>
<keyword evidence="4" id="KW-1185">Reference proteome</keyword>
<evidence type="ECO:0000313" key="4">
    <source>
        <dbReference type="Proteomes" id="UP000807469"/>
    </source>
</evidence>
<dbReference type="PANTHER" id="PTHR40465">
    <property type="entry name" value="CHROMOSOME 1, WHOLE GENOME SHOTGUN SEQUENCE"/>
    <property type="match status" value="1"/>
</dbReference>
<sequence length="320" mass="35256">MSLDPSMINLTAITAPPFIGIILNWGLFGILSLQVYFYFQAFLNDRKPLKFVVGGVYIFEVVQTALMTQTAWNQSVSGFGNLAVYDEIGTAWLSVGCIGGLVGLLVQTFYAYRISVFSKNRIIPGLVVLMALTSFAGALSVAVNTKREGKFSILLAEPNESFTFTTIGLWIGTRSACDLVITACMCYYLHAFKKYGSFSKTQDLLSKLVRMTIETGMLTASISILTLALYYAPRFKNLSYFQITLSAEAKLYSTTMLAVLNSRMKVGVASESTTWLDNELVFTLPRSTQDTRGIKVDLSSSAGSVHHVNIPVRKDEEHGE</sequence>
<proteinExistence type="predicted"/>
<dbReference type="OrthoDB" id="2535105at2759"/>
<name>A0A9P5ZC55_9AGAR</name>
<dbReference type="Proteomes" id="UP000807469">
    <property type="component" value="Unassembled WGS sequence"/>
</dbReference>